<organism evidence="1 2">
    <name type="scientific">Pleurotus eryngii</name>
    <name type="common">Boletus of the steppes</name>
    <dbReference type="NCBI Taxonomy" id="5323"/>
    <lineage>
        <taxon>Eukaryota</taxon>
        <taxon>Fungi</taxon>
        <taxon>Dikarya</taxon>
        <taxon>Basidiomycota</taxon>
        <taxon>Agaricomycotina</taxon>
        <taxon>Agaricomycetes</taxon>
        <taxon>Agaricomycetidae</taxon>
        <taxon>Agaricales</taxon>
        <taxon>Pleurotineae</taxon>
        <taxon>Pleurotaceae</taxon>
        <taxon>Pleurotus</taxon>
    </lineage>
</organism>
<evidence type="ECO:0000313" key="1">
    <source>
        <dbReference type="EMBL" id="KAF9490000.1"/>
    </source>
</evidence>
<sequence>MRQQGYHPPPPITRPVHSGLCRRWTNKLSNTGPPPLPSIGDIDTMQPRAATPYQYPLSISILILFLDSRPAFRRLRGGSYYVNNKSTIPFLRPLHPPPPKPNLHQYCSLVLLLPLPRYPITHLPLLAVHAATIVTSNVFGPPVRLPIPKAANATMILAVVSPDDAAGRGLVFLPHT</sequence>
<name>A0A9P6DC04_PLEER</name>
<keyword evidence="2" id="KW-1185">Reference proteome</keyword>
<accession>A0A9P6DC04</accession>
<protein>
    <submittedName>
        <fullName evidence="1">Uncharacterized protein</fullName>
    </submittedName>
</protein>
<comment type="caution">
    <text evidence="1">The sequence shown here is derived from an EMBL/GenBank/DDBJ whole genome shotgun (WGS) entry which is preliminary data.</text>
</comment>
<proteinExistence type="predicted"/>
<evidence type="ECO:0000313" key="2">
    <source>
        <dbReference type="Proteomes" id="UP000807025"/>
    </source>
</evidence>
<reference evidence="1" key="1">
    <citation type="submission" date="2020-11" db="EMBL/GenBank/DDBJ databases">
        <authorList>
            <consortium name="DOE Joint Genome Institute"/>
            <person name="Ahrendt S."/>
            <person name="Riley R."/>
            <person name="Andreopoulos W."/>
            <person name="Labutti K."/>
            <person name="Pangilinan J."/>
            <person name="Ruiz-Duenas F.J."/>
            <person name="Barrasa J.M."/>
            <person name="Sanchez-Garcia M."/>
            <person name="Camarero S."/>
            <person name="Miyauchi S."/>
            <person name="Serrano A."/>
            <person name="Linde D."/>
            <person name="Babiker R."/>
            <person name="Drula E."/>
            <person name="Ayuso-Fernandez I."/>
            <person name="Pacheco R."/>
            <person name="Padilla G."/>
            <person name="Ferreira P."/>
            <person name="Barriuso J."/>
            <person name="Kellner H."/>
            <person name="Castanera R."/>
            <person name="Alfaro M."/>
            <person name="Ramirez L."/>
            <person name="Pisabarro A.G."/>
            <person name="Kuo A."/>
            <person name="Tritt A."/>
            <person name="Lipzen A."/>
            <person name="He G."/>
            <person name="Yan M."/>
            <person name="Ng V."/>
            <person name="Cullen D."/>
            <person name="Martin F."/>
            <person name="Rosso M.-N."/>
            <person name="Henrissat B."/>
            <person name="Hibbett D."/>
            <person name="Martinez A.T."/>
            <person name="Grigoriev I.V."/>
        </authorList>
    </citation>
    <scope>NUCLEOTIDE SEQUENCE</scope>
    <source>
        <strain evidence="1">ATCC 90797</strain>
    </source>
</reference>
<dbReference type="AlphaFoldDB" id="A0A9P6DC04"/>
<gene>
    <name evidence="1" type="ORF">BDN71DRAFT_242951</name>
</gene>
<dbReference type="Proteomes" id="UP000807025">
    <property type="component" value="Unassembled WGS sequence"/>
</dbReference>
<dbReference type="EMBL" id="MU154652">
    <property type="protein sequence ID" value="KAF9490000.1"/>
    <property type="molecule type" value="Genomic_DNA"/>
</dbReference>